<dbReference type="EMBL" id="SOYY01000005">
    <property type="protein sequence ID" value="KAA0721057.1"/>
    <property type="molecule type" value="Genomic_DNA"/>
</dbReference>
<protein>
    <submittedName>
        <fullName evidence="1">p100 co-activator</fullName>
    </submittedName>
</protein>
<dbReference type="InterPro" id="IPR035437">
    <property type="entry name" value="SNase_OB-fold_sf"/>
</dbReference>
<accession>A0A5A9PK04</accession>
<sequence>MRLTRSLLHTDNSQLLTPKVSRHLDAFNAYIYLASNHTYDAKSNCSLSPPLIPIASRDVANRSGHRQLNDRIHHKSFLLVTPPSSSHIPALMWNKQECAGYEWISRLFVRALAFTACVRGRLAAGNVWANYEEKPIEEVAQITEEIERVQKYRPVYVTEITDGLHFYAQDVETGQGNTLPRVLRKKTHPSPLSIVYRCDYDKPEGRFPDLFSCGWIRFLKCIRSSKLQLGNIAGCVFIALYMPRVIFLLIPPQCDSNCSLNMTFKAPSVLTWPNGATVL</sequence>
<comment type="caution">
    <text evidence="1">The sequence shown here is derived from an EMBL/GenBank/DDBJ whole genome shotgun (WGS) entry which is preliminary data.</text>
</comment>
<dbReference type="Proteomes" id="UP000324632">
    <property type="component" value="Chromosome 5"/>
</dbReference>
<proteinExistence type="predicted"/>
<reference evidence="1 2" key="1">
    <citation type="journal article" date="2019" name="Mol. Ecol. Resour.">
        <title>Chromosome-level genome assembly of Triplophysa tibetana, a fish adapted to the harsh high-altitude environment of the Tibetan Plateau.</title>
        <authorList>
            <person name="Yang X."/>
            <person name="Liu H."/>
            <person name="Ma Z."/>
            <person name="Zou Y."/>
            <person name="Zou M."/>
            <person name="Mao Y."/>
            <person name="Li X."/>
            <person name="Wang H."/>
            <person name="Chen T."/>
            <person name="Wang W."/>
            <person name="Yang R."/>
        </authorList>
    </citation>
    <scope>NUCLEOTIDE SEQUENCE [LARGE SCALE GENOMIC DNA]</scope>
    <source>
        <strain evidence="1">TTIB1903HZAU</strain>
        <tissue evidence="1">Muscle</tissue>
    </source>
</reference>
<evidence type="ECO:0000313" key="1">
    <source>
        <dbReference type="EMBL" id="KAA0721057.1"/>
    </source>
</evidence>
<evidence type="ECO:0000313" key="2">
    <source>
        <dbReference type="Proteomes" id="UP000324632"/>
    </source>
</evidence>
<dbReference type="AlphaFoldDB" id="A0A5A9PK04"/>
<keyword evidence="2" id="KW-1185">Reference proteome</keyword>
<gene>
    <name evidence="1" type="ORF">E1301_Tti001933</name>
</gene>
<dbReference type="Gene3D" id="2.40.50.90">
    <property type="match status" value="1"/>
</dbReference>
<organism evidence="1 2">
    <name type="scientific">Triplophysa tibetana</name>
    <dbReference type="NCBI Taxonomy" id="1572043"/>
    <lineage>
        <taxon>Eukaryota</taxon>
        <taxon>Metazoa</taxon>
        <taxon>Chordata</taxon>
        <taxon>Craniata</taxon>
        <taxon>Vertebrata</taxon>
        <taxon>Euteleostomi</taxon>
        <taxon>Actinopterygii</taxon>
        <taxon>Neopterygii</taxon>
        <taxon>Teleostei</taxon>
        <taxon>Ostariophysi</taxon>
        <taxon>Cypriniformes</taxon>
        <taxon>Nemacheilidae</taxon>
        <taxon>Triplophysa</taxon>
    </lineage>
</organism>
<name>A0A5A9PK04_9TELE</name>